<gene>
    <name evidence="1" type="ORF">OHC33_000655</name>
</gene>
<proteinExistence type="predicted"/>
<name>A0AAN8EU06_9EURO</name>
<dbReference type="PANTHER" id="PTHR47843">
    <property type="entry name" value="BTB DOMAIN-CONTAINING PROTEIN-RELATED"/>
    <property type="match status" value="1"/>
</dbReference>
<dbReference type="PANTHER" id="PTHR47843:SF3">
    <property type="entry name" value="BTB DOMAIN-CONTAINING PROTEIN"/>
    <property type="match status" value="1"/>
</dbReference>
<organism evidence="1 2">
    <name type="scientific">Knufia fluminis</name>
    <dbReference type="NCBI Taxonomy" id="191047"/>
    <lineage>
        <taxon>Eukaryota</taxon>
        <taxon>Fungi</taxon>
        <taxon>Dikarya</taxon>
        <taxon>Ascomycota</taxon>
        <taxon>Pezizomycotina</taxon>
        <taxon>Eurotiomycetes</taxon>
        <taxon>Chaetothyriomycetidae</taxon>
        <taxon>Chaetothyriales</taxon>
        <taxon>Trichomeriaceae</taxon>
        <taxon>Knufia</taxon>
    </lineage>
</organism>
<dbReference type="InterPro" id="IPR011333">
    <property type="entry name" value="SKP1/BTB/POZ_sf"/>
</dbReference>
<reference evidence="1 2" key="1">
    <citation type="submission" date="2022-12" db="EMBL/GenBank/DDBJ databases">
        <title>Genomic features and morphological characterization of a novel Knufia sp. strain isolated from spacecraft assembly facility.</title>
        <authorList>
            <person name="Teixeira M."/>
            <person name="Chander A.M."/>
            <person name="Stajich J.E."/>
            <person name="Venkateswaran K."/>
        </authorList>
    </citation>
    <scope>NUCLEOTIDE SEQUENCE [LARGE SCALE GENOMIC DNA]</scope>
    <source>
        <strain evidence="1 2">FJI-L2-BK-P2</strain>
    </source>
</reference>
<evidence type="ECO:0008006" key="3">
    <source>
        <dbReference type="Google" id="ProtNLM"/>
    </source>
</evidence>
<evidence type="ECO:0000313" key="1">
    <source>
        <dbReference type="EMBL" id="KAK5958812.1"/>
    </source>
</evidence>
<accession>A0AAN8EU06</accession>
<dbReference type="Proteomes" id="UP001316803">
    <property type="component" value="Unassembled WGS sequence"/>
</dbReference>
<dbReference type="Gene3D" id="3.30.710.10">
    <property type="entry name" value="Potassium Channel Kv1.1, Chain A"/>
    <property type="match status" value="1"/>
</dbReference>
<sequence length="235" mass="26436">MDTNFRGFASENFILNIGKNGTQLKVPQDILTKIPFFANALNSGRFEETKKKVFDLPEDDPQAVADVIYFTYADSVNPIFPQVSLAEAQQVDAYIRAWIQADKFKAEKAANILVDRIVEFHDDTPVEPRELDLLSKAGHEHSALYDVLVAELGWLINVGTYSKTGSAYSLHEYEEIDFDSACAELSKEDLLRLMKVVRQCTTDNLSPTTRAISDPCAYHKHDLTEPSKDCIPDDE</sequence>
<protein>
    <recommendedName>
        <fullName evidence="3">BTB domain-containing protein</fullName>
    </recommendedName>
</protein>
<keyword evidence="2" id="KW-1185">Reference proteome</keyword>
<comment type="caution">
    <text evidence="1">The sequence shown here is derived from an EMBL/GenBank/DDBJ whole genome shotgun (WGS) entry which is preliminary data.</text>
</comment>
<evidence type="ECO:0000313" key="2">
    <source>
        <dbReference type="Proteomes" id="UP001316803"/>
    </source>
</evidence>
<dbReference type="AlphaFoldDB" id="A0AAN8EU06"/>
<dbReference type="EMBL" id="JAKLMC020000001">
    <property type="protein sequence ID" value="KAK5958812.1"/>
    <property type="molecule type" value="Genomic_DNA"/>
</dbReference>